<keyword evidence="2" id="KW-1185">Reference proteome</keyword>
<sequence length="100" mass="11018">MTSHKTTLRSDADVPTLRGERWRKQLASHLGRKCEVVHDGDTITLLLAGGSCAMTYDDTALHLAATGPDEDALSQVRHVIAVHLERFAADEGLRVLWDRA</sequence>
<dbReference type="Gene3D" id="3.30.310.50">
    <property type="entry name" value="Alpha-D-phosphohexomutase, C-terminal domain"/>
    <property type="match status" value="1"/>
</dbReference>
<dbReference type="EMBL" id="JAVRFJ010000001">
    <property type="protein sequence ID" value="MDT0566333.1"/>
    <property type="molecule type" value="Genomic_DNA"/>
</dbReference>
<gene>
    <name evidence="1" type="ORF">RM704_02390</name>
</gene>
<dbReference type="RefSeq" id="WP_033527612.1">
    <property type="nucleotide sequence ID" value="NZ_JAVRFJ010000001.1"/>
</dbReference>
<protein>
    <submittedName>
        <fullName evidence="1">DUF2218 domain-containing protein</fullName>
    </submittedName>
</protein>
<comment type="caution">
    <text evidence="1">The sequence shown here is derived from an EMBL/GenBank/DDBJ whole genome shotgun (WGS) entry which is preliminary data.</text>
</comment>
<evidence type="ECO:0000313" key="2">
    <source>
        <dbReference type="Proteomes" id="UP001180737"/>
    </source>
</evidence>
<dbReference type="Proteomes" id="UP001180737">
    <property type="component" value="Unassembled WGS sequence"/>
</dbReference>
<name>A0ABU2YPS5_9ACTN</name>
<dbReference type="Pfam" id="PF09981">
    <property type="entry name" value="DUF2218"/>
    <property type="match status" value="1"/>
</dbReference>
<dbReference type="InterPro" id="IPR014543">
    <property type="entry name" value="UCP028291"/>
</dbReference>
<accession>A0ABU2YPS5</accession>
<proteinExistence type="predicted"/>
<reference evidence="1" key="1">
    <citation type="submission" date="2024-05" db="EMBL/GenBank/DDBJ databases">
        <title>30 novel species of actinomycetes from the DSMZ collection.</title>
        <authorList>
            <person name="Nouioui I."/>
        </authorList>
    </citation>
    <scope>NUCLEOTIDE SEQUENCE</scope>
    <source>
        <strain evidence="1">DSM 3412</strain>
    </source>
</reference>
<organism evidence="1 2">
    <name type="scientific">Streptomyces gottesmaniae</name>
    <dbReference type="NCBI Taxonomy" id="3075518"/>
    <lineage>
        <taxon>Bacteria</taxon>
        <taxon>Bacillati</taxon>
        <taxon>Actinomycetota</taxon>
        <taxon>Actinomycetes</taxon>
        <taxon>Kitasatosporales</taxon>
        <taxon>Streptomycetaceae</taxon>
        <taxon>Streptomyces</taxon>
    </lineage>
</organism>
<evidence type="ECO:0000313" key="1">
    <source>
        <dbReference type="EMBL" id="MDT0566333.1"/>
    </source>
</evidence>